<feature type="region of interest" description="Disordered" evidence="1">
    <location>
        <begin position="44"/>
        <end position="76"/>
    </location>
</feature>
<evidence type="ECO:0000313" key="2">
    <source>
        <dbReference type="EMBL" id="KAJ8426726.1"/>
    </source>
</evidence>
<sequence length="164" mass="19071">MGQPKIPKWAWQLFGSELRREFEQLEETLKHVQEVVIHAAGKKMKATEHQPKGLNTNHHLDNQRPQRDASALQSRDARRVIEAKQALRRAHNSVTPSRSVMTPYMSKRNPLVLVTRKREALRKEFHHHLDNKNNDTDRNTEIIATVIGRIDDKEFNAGYQKAQI</sequence>
<reference evidence="2" key="1">
    <citation type="submission" date="2022-04" db="EMBL/GenBank/DDBJ databases">
        <title>Carnegiea gigantea Genome sequencing and assembly v2.</title>
        <authorList>
            <person name="Copetti D."/>
            <person name="Sanderson M.J."/>
            <person name="Burquez A."/>
            <person name="Wojciechowski M.F."/>
        </authorList>
    </citation>
    <scope>NUCLEOTIDE SEQUENCE</scope>
    <source>
        <strain evidence="2">SGP5-SGP5p</strain>
        <tissue evidence="2">Aerial part</tissue>
    </source>
</reference>
<organism evidence="2 3">
    <name type="scientific">Carnegiea gigantea</name>
    <dbReference type="NCBI Taxonomy" id="171969"/>
    <lineage>
        <taxon>Eukaryota</taxon>
        <taxon>Viridiplantae</taxon>
        <taxon>Streptophyta</taxon>
        <taxon>Embryophyta</taxon>
        <taxon>Tracheophyta</taxon>
        <taxon>Spermatophyta</taxon>
        <taxon>Magnoliopsida</taxon>
        <taxon>eudicotyledons</taxon>
        <taxon>Gunneridae</taxon>
        <taxon>Pentapetalae</taxon>
        <taxon>Caryophyllales</taxon>
        <taxon>Cactineae</taxon>
        <taxon>Cactaceae</taxon>
        <taxon>Cactoideae</taxon>
        <taxon>Echinocereeae</taxon>
        <taxon>Carnegiea</taxon>
    </lineage>
</organism>
<name>A0A9Q1JMP3_9CARY</name>
<dbReference type="EMBL" id="JAKOGI010001246">
    <property type="protein sequence ID" value="KAJ8426726.1"/>
    <property type="molecule type" value="Genomic_DNA"/>
</dbReference>
<evidence type="ECO:0000313" key="3">
    <source>
        <dbReference type="Proteomes" id="UP001153076"/>
    </source>
</evidence>
<accession>A0A9Q1JMP3</accession>
<dbReference type="AlphaFoldDB" id="A0A9Q1JMP3"/>
<dbReference type="Proteomes" id="UP001153076">
    <property type="component" value="Unassembled WGS sequence"/>
</dbReference>
<feature type="compositionally biased region" description="Basic and acidic residues" evidence="1">
    <location>
        <begin position="58"/>
        <end position="67"/>
    </location>
</feature>
<comment type="caution">
    <text evidence="2">The sequence shown here is derived from an EMBL/GenBank/DDBJ whole genome shotgun (WGS) entry which is preliminary data.</text>
</comment>
<proteinExistence type="predicted"/>
<protein>
    <submittedName>
        <fullName evidence="2">Uncharacterized protein</fullName>
    </submittedName>
</protein>
<evidence type="ECO:0000256" key="1">
    <source>
        <dbReference type="SAM" id="MobiDB-lite"/>
    </source>
</evidence>
<keyword evidence="3" id="KW-1185">Reference proteome</keyword>
<gene>
    <name evidence="2" type="ORF">Cgig2_029711</name>
</gene>